<keyword evidence="7" id="KW-0811">Translocation</keyword>
<keyword evidence="6 9" id="KW-1133">Transmembrane helix</keyword>
<evidence type="ECO:0000256" key="3">
    <source>
        <dbReference type="ARBA" id="ARBA00022448"/>
    </source>
</evidence>
<keyword evidence="4 9" id="KW-0812">Transmembrane</keyword>
<evidence type="ECO:0000256" key="6">
    <source>
        <dbReference type="ARBA" id="ARBA00022989"/>
    </source>
</evidence>
<dbReference type="NCBIfam" id="TIGR00810">
    <property type="entry name" value="secG"/>
    <property type="match status" value="1"/>
</dbReference>
<name>A0A382FMF3_9ZZZZ</name>
<protein>
    <recommendedName>
        <fullName evidence="11">Protein-export membrane protein SecG</fullName>
    </recommendedName>
</protein>
<proteinExistence type="inferred from homology"/>
<comment type="subcellular location">
    <subcellularLocation>
        <location evidence="1">Membrane</location>
        <topology evidence="1">Multi-pass membrane protein</topology>
    </subcellularLocation>
</comment>
<gene>
    <name evidence="10" type="ORF">METZ01_LOCUS217160</name>
</gene>
<dbReference type="GO" id="GO:0016020">
    <property type="term" value="C:membrane"/>
    <property type="evidence" value="ECO:0007669"/>
    <property type="project" value="UniProtKB-SubCell"/>
</dbReference>
<evidence type="ECO:0000256" key="2">
    <source>
        <dbReference type="ARBA" id="ARBA00008445"/>
    </source>
</evidence>
<reference evidence="10" key="1">
    <citation type="submission" date="2018-05" db="EMBL/GenBank/DDBJ databases">
        <authorList>
            <person name="Lanie J.A."/>
            <person name="Ng W.-L."/>
            <person name="Kazmierczak K.M."/>
            <person name="Andrzejewski T.M."/>
            <person name="Davidsen T.M."/>
            <person name="Wayne K.J."/>
            <person name="Tettelin H."/>
            <person name="Glass J.I."/>
            <person name="Rusch D."/>
            <person name="Podicherti R."/>
            <person name="Tsui H.-C.T."/>
            <person name="Winkler M.E."/>
        </authorList>
    </citation>
    <scope>NUCLEOTIDE SEQUENCE</scope>
</reference>
<dbReference type="EMBL" id="UINC01050850">
    <property type="protein sequence ID" value="SVB64306.1"/>
    <property type="molecule type" value="Genomic_DNA"/>
</dbReference>
<dbReference type="GO" id="GO:0015450">
    <property type="term" value="F:protein-transporting ATPase activity"/>
    <property type="evidence" value="ECO:0007669"/>
    <property type="project" value="InterPro"/>
</dbReference>
<dbReference type="GO" id="GO:0009306">
    <property type="term" value="P:protein secretion"/>
    <property type="evidence" value="ECO:0007669"/>
    <property type="project" value="InterPro"/>
</dbReference>
<evidence type="ECO:0000313" key="10">
    <source>
        <dbReference type="EMBL" id="SVB64306.1"/>
    </source>
</evidence>
<evidence type="ECO:0000256" key="9">
    <source>
        <dbReference type="SAM" id="Phobius"/>
    </source>
</evidence>
<comment type="similarity">
    <text evidence="2">Belongs to the SecG family.</text>
</comment>
<evidence type="ECO:0000256" key="4">
    <source>
        <dbReference type="ARBA" id="ARBA00022692"/>
    </source>
</evidence>
<dbReference type="InterPro" id="IPR004692">
    <property type="entry name" value="SecG"/>
</dbReference>
<keyword evidence="8 9" id="KW-0472">Membrane</keyword>
<keyword evidence="3" id="KW-0813">Transport</keyword>
<dbReference type="AlphaFoldDB" id="A0A382FMF3"/>
<evidence type="ECO:0008006" key="11">
    <source>
        <dbReference type="Google" id="ProtNLM"/>
    </source>
</evidence>
<sequence>MNATMNLAQIVISIALIVAIVLQSKGAGLGGLTGATEGSVFRARRGVEKLLFNITIGLAVAFFVTAILNVMVNG</sequence>
<accession>A0A382FMF3</accession>
<organism evidence="10">
    <name type="scientific">marine metagenome</name>
    <dbReference type="NCBI Taxonomy" id="408172"/>
    <lineage>
        <taxon>unclassified sequences</taxon>
        <taxon>metagenomes</taxon>
        <taxon>ecological metagenomes</taxon>
    </lineage>
</organism>
<dbReference type="Pfam" id="PF03840">
    <property type="entry name" value="SecG"/>
    <property type="match status" value="1"/>
</dbReference>
<keyword evidence="5" id="KW-0653">Protein transport</keyword>
<evidence type="ECO:0000256" key="1">
    <source>
        <dbReference type="ARBA" id="ARBA00004141"/>
    </source>
</evidence>
<evidence type="ECO:0000256" key="5">
    <source>
        <dbReference type="ARBA" id="ARBA00022927"/>
    </source>
</evidence>
<evidence type="ECO:0000256" key="7">
    <source>
        <dbReference type="ARBA" id="ARBA00023010"/>
    </source>
</evidence>
<feature type="transmembrane region" description="Helical" evidence="9">
    <location>
        <begin position="50"/>
        <end position="72"/>
    </location>
</feature>
<evidence type="ECO:0000256" key="8">
    <source>
        <dbReference type="ARBA" id="ARBA00023136"/>
    </source>
</evidence>